<feature type="region of interest" description="Disordered" evidence="1">
    <location>
        <begin position="27"/>
        <end position="59"/>
    </location>
</feature>
<evidence type="ECO:0000256" key="1">
    <source>
        <dbReference type="SAM" id="MobiDB-lite"/>
    </source>
</evidence>
<dbReference type="GeneID" id="42048526"/>
<protein>
    <submittedName>
        <fullName evidence="2">Uncharacterized protein</fullName>
    </submittedName>
</protein>
<organism evidence="2 3">
    <name type="scientific">Fusarium proliferatum (strain ET1)</name>
    <name type="common">Orchid endophyte fungus</name>
    <dbReference type="NCBI Taxonomy" id="1227346"/>
    <lineage>
        <taxon>Eukaryota</taxon>
        <taxon>Fungi</taxon>
        <taxon>Dikarya</taxon>
        <taxon>Ascomycota</taxon>
        <taxon>Pezizomycotina</taxon>
        <taxon>Sordariomycetes</taxon>
        <taxon>Hypocreomycetidae</taxon>
        <taxon>Hypocreales</taxon>
        <taxon>Nectriaceae</taxon>
        <taxon>Fusarium</taxon>
        <taxon>Fusarium fujikuroi species complex</taxon>
    </lineage>
</organism>
<dbReference type="RefSeq" id="XP_031076692.1">
    <property type="nucleotide sequence ID" value="XM_031226124.1"/>
</dbReference>
<evidence type="ECO:0000313" key="3">
    <source>
        <dbReference type="Proteomes" id="UP000183971"/>
    </source>
</evidence>
<dbReference type="AlphaFoldDB" id="A0A1L7V5G7"/>
<name>A0A1L7V5G7_FUSPR</name>
<dbReference type="Proteomes" id="UP000183971">
    <property type="component" value="Unassembled WGS sequence"/>
</dbReference>
<dbReference type="EMBL" id="FJOF01000002">
    <property type="protein sequence ID" value="CZR36099.1"/>
    <property type="molecule type" value="Genomic_DNA"/>
</dbReference>
<evidence type="ECO:0000313" key="2">
    <source>
        <dbReference type="EMBL" id="CZR36099.1"/>
    </source>
</evidence>
<dbReference type="VEuPathDB" id="FungiDB:FPRO_03641"/>
<feature type="compositionally biased region" description="Basic and acidic residues" evidence="1">
    <location>
        <begin position="38"/>
        <end position="54"/>
    </location>
</feature>
<gene>
    <name evidence="2" type="ORF">FPRO_03641</name>
</gene>
<keyword evidence="3" id="KW-1185">Reference proteome</keyword>
<comment type="caution">
    <text evidence="2">The sequence shown here is derived from an EMBL/GenBank/DDBJ whole genome shotgun (WGS) entry which is preliminary data.</text>
</comment>
<accession>A0A1L7V5G7</accession>
<reference evidence="3" key="1">
    <citation type="journal article" date="2016" name="Genome Biol. Evol.">
        <title>Comparative 'omics' of the Fusarium fujikuroi species complex highlights differences in genetic potential and metabolite synthesis.</title>
        <authorList>
            <person name="Niehaus E.-M."/>
            <person name="Muensterkoetter M."/>
            <person name="Proctor R.H."/>
            <person name="Brown D.W."/>
            <person name="Sharon A."/>
            <person name="Idan Y."/>
            <person name="Oren-Young L."/>
            <person name="Sieber C.M."/>
            <person name="Novak O."/>
            <person name="Pencik A."/>
            <person name="Tarkowska D."/>
            <person name="Hromadova K."/>
            <person name="Freeman S."/>
            <person name="Maymon M."/>
            <person name="Elazar M."/>
            <person name="Youssef S.A."/>
            <person name="El-Shabrawy E.S.M."/>
            <person name="Shalaby A.B.A."/>
            <person name="Houterman P."/>
            <person name="Brock N.L."/>
            <person name="Burkhardt I."/>
            <person name="Tsavkelova E.A."/>
            <person name="Dickschat J.S."/>
            <person name="Galuszka P."/>
            <person name="Gueldener U."/>
            <person name="Tudzynski B."/>
        </authorList>
    </citation>
    <scope>NUCLEOTIDE SEQUENCE [LARGE SCALE GENOMIC DNA]</scope>
    <source>
        <strain evidence="3">ET1</strain>
    </source>
</reference>
<proteinExistence type="predicted"/>
<feature type="region of interest" description="Disordered" evidence="1">
    <location>
        <begin position="200"/>
        <end position="225"/>
    </location>
</feature>
<sequence>MTRKCNSSLGEILAPGDAARLINLGLLNPPTPRNGSIQDDKRRLNRSSDEETKHTPLNANIESCPDAFATIPEKLISKATIEYVGFSSDKATEIWSGWDAKPSGPIKREIDLNGETTPEVSFIDWVMSHTGRPMNYDVWEDDSSAWFRHMEQRGIATELQHSIMDPRFKDMRLTGTCIGWLRDTMKLRYEALNEMQKASAEREKARWHRRNSARPQNSRLEESKP</sequence>